<dbReference type="GO" id="GO:0004497">
    <property type="term" value="F:monooxygenase activity"/>
    <property type="evidence" value="ECO:0007669"/>
    <property type="project" value="UniProtKB-KW"/>
</dbReference>
<dbReference type="Gene3D" id="1.20.120.520">
    <property type="entry name" value="nmb1532 protein domain like"/>
    <property type="match status" value="1"/>
</dbReference>
<dbReference type="GO" id="GO:0016705">
    <property type="term" value="F:oxidoreductase activity, acting on paired donors, with incorporation or reduction of molecular oxygen"/>
    <property type="evidence" value="ECO:0007669"/>
    <property type="project" value="InterPro"/>
</dbReference>
<keyword evidence="5" id="KW-1185">Reference proteome</keyword>
<evidence type="ECO:0000313" key="5">
    <source>
        <dbReference type="Proteomes" id="UP000198741"/>
    </source>
</evidence>
<feature type="domain" description="Hemerythrin-like" evidence="3">
    <location>
        <begin position="368"/>
        <end position="509"/>
    </location>
</feature>
<dbReference type="SUPFAM" id="SSF51679">
    <property type="entry name" value="Bacterial luciferase-like"/>
    <property type="match status" value="1"/>
</dbReference>
<dbReference type="InterPro" id="IPR050564">
    <property type="entry name" value="F420-G6PD/mer"/>
</dbReference>
<dbReference type="AlphaFoldDB" id="A0A1H0JCV9"/>
<dbReference type="InterPro" id="IPR012312">
    <property type="entry name" value="Hemerythrin-like"/>
</dbReference>
<dbReference type="InterPro" id="IPR036661">
    <property type="entry name" value="Luciferase-like_sf"/>
</dbReference>
<dbReference type="RefSeq" id="WP_090474736.1">
    <property type="nucleotide sequence ID" value="NZ_LT629710.1"/>
</dbReference>
<dbReference type="Pfam" id="PF00296">
    <property type="entry name" value="Bac_luciferase"/>
    <property type="match status" value="1"/>
</dbReference>
<sequence>MPDYQHDLLFGTFGASSSADPDGAVELAVAADEAGLDLVTFQDHPYQPALLDTWTLMSYVAARTTRIRITGNVLNLPLRPPAVLARAAAALDRLSGGRVELGLGSGAFWDAIDAMGGRRRTPGESVEALAEAIGVIRAIWDTSEKGGVFRSGEHYPVHGAKRGPAPQHDISIWLGAYKPRMLRLVGSLADGWLPSVGYLPSIGALADGNAEIDEAAATAGRDPRRIRRLLNIRPEDVDVNRLADWALEYGVSVFIAPGDDLRTIEHYAAEIAPAVRESVERARTQAPPPEPAPAEHGPVEVAGPVTGEFARPVTGEVTVPAALGVTPTPDDGARLLPTTRWDESARPFPPIPDGIRYSDRGRAVAGHLIDVHNHLRSELEQLRDVIAQVRAGLLDPGVARSAINAMTMRQNEWTVGAFCASYCRLVTTHHSLEDSGIFPHLRHADAAVAPTIDRLQAEHLVIHDVLEDVDAALVMFIRDPSTHAGLQRAVDSLTDTLLSHLSYEERALVEPLARYGMAPGQV</sequence>
<dbReference type="InterPro" id="IPR011251">
    <property type="entry name" value="Luciferase-like_dom"/>
</dbReference>
<evidence type="ECO:0000313" key="4">
    <source>
        <dbReference type="EMBL" id="SDO41299.1"/>
    </source>
</evidence>
<dbReference type="PANTHER" id="PTHR43244">
    <property type="match status" value="1"/>
</dbReference>
<dbReference type="STRING" id="1090615.SAMN04515671_0861"/>
<dbReference type="CDD" id="cd01097">
    <property type="entry name" value="Tetrahydromethanopterin_reductase"/>
    <property type="match status" value="1"/>
</dbReference>
<evidence type="ECO:0000259" key="2">
    <source>
        <dbReference type="Pfam" id="PF00296"/>
    </source>
</evidence>
<keyword evidence="1" id="KW-0560">Oxidoreductase</keyword>
<feature type="domain" description="Luciferase-like" evidence="2">
    <location>
        <begin position="18"/>
        <end position="231"/>
    </location>
</feature>
<dbReference type="Gene3D" id="3.20.20.30">
    <property type="entry name" value="Luciferase-like domain"/>
    <property type="match status" value="1"/>
</dbReference>
<dbReference type="Pfam" id="PF01814">
    <property type="entry name" value="Hemerythrin"/>
    <property type="match status" value="1"/>
</dbReference>
<dbReference type="Proteomes" id="UP000198741">
    <property type="component" value="Chromosome I"/>
</dbReference>
<protein>
    <submittedName>
        <fullName evidence="4">Flavin-dependent oxidoreductase, luciferase family (Includes alkanesulfonate monooxygenase SsuD and methylene tetrahydromethanopterin reductase)</fullName>
    </submittedName>
</protein>
<proteinExistence type="predicted"/>
<dbReference type="PANTHER" id="PTHR43244:SF1">
    <property type="entry name" value="5,10-METHYLENETETRAHYDROMETHANOPTERIN REDUCTASE"/>
    <property type="match status" value="1"/>
</dbReference>
<organism evidence="4 5">
    <name type="scientific">Nakamurella panacisegetis</name>
    <dbReference type="NCBI Taxonomy" id="1090615"/>
    <lineage>
        <taxon>Bacteria</taxon>
        <taxon>Bacillati</taxon>
        <taxon>Actinomycetota</taxon>
        <taxon>Actinomycetes</taxon>
        <taxon>Nakamurellales</taxon>
        <taxon>Nakamurellaceae</taxon>
        <taxon>Nakamurella</taxon>
    </lineage>
</organism>
<dbReference type="CDD" id="cd12108">
    <property type="entry name" value="Hr-like"/>
    <property type="match status" value="1"/>
</dbReference>
<evidence type="ECO:0000259" key="3">
    <source>
        <dbReference type="Pfam" id="PF01814"/>
    </source>
</evidence>
<name>A0A1H0JCV9_9ACTN</name>
<evidence type="ECO:0000256" key="1">
    <source>
        <dbReference type="ARBA" id="ARBA00023002"/>
    </source>
</evidence>
<dbReference type="EMBL" id="LT629710">
    <property type="protein sequence ID" value="SDO41299.1"/>
    <property type="molecule type" value="Genomic_DNA"/>
</dbReference>
<gene>
    <name evidence="4" type="ORF">SAMN04515671_0861</name>
</gene>
<dbReference type="OrthoDB" id="3682986at2"/>
<accession>A0A1H0JCV9</accession>
<keyword evidence="4" id="KW-0503">Monooxygenase</keyword>
<reference evidence="4 5" key="1">
    <citation type="submission" date="2016-10" db="EMBL/GenBank/DDBJ databases">
        <authorList>
            <person name="de Groot N.N."/>
        </authorList>
    </citation>
    <scope>NUCLEOTIDE SEQUENCE [LARGE SCALE GENOMIC DNA]</scope>
    <source>
        <strain evidence="5">P4-7,KCTC 19426,CECT 7604</strain>
    </source>
</reference>